<dbReference type="RefSeq" id="WP_407278201.1">
    <property type="nucleotide sequence ID" value="NZ_CP141259.1"/>
</dbReference>
<keyword evidence="3" id="KW-1185">Reference proteome</keyword>
<evidence type="ECO:0000313" key="2">
    <source>
        <dbReference type="EMBL" id="WRL44936.1"/>
    </source>
</evidence>
<keyword evidence="1" id="KW-0812">Transmembrane</keyword>
<feature type="transmembrane region" description="Helical" evidence="1">
    <location>
        <begin position="68"/>
        <end position="89"/>
    </location>
</feature>
<reference evidence="2 3" key="1">
    <citation type="submission" date="2023-12" db="EMBL/GenBank/DDBJ databases">
        <title>A. evansii MAY27, complete genome.</title>
        <authorList>
            <person name="Wang Y."/>
        </authorList>
    </citation>
    <scope>NUCLEOTIDE SEQUENCE [LARGE SCALE GENOMIC DNA]</scope>
    <source>
        <strain evidence="2 3">MAY27</strain>
    </source>
</reference>
<organism evidence="2 3">
    <name type="scientific">Aromatoleum evansii</name>
    <name type="common">Azoarcus evansii</name>
    <dbReference type="NCBI Taxonomy" id="59406"/>
    <lineage>
        <taxon>Bacteria</taxon>
        <taxon>Pseudomonadati</taxon>
        <taxon>Pseudomonadota</taxon>
        <taxon>Betaproteobacteria</taxon>
        <taxon>Rhodocyclales</taxon>
        <taxon>Rhodocyclaceae</taxon>
        <taxon>Aromatoleum</taxon>
    </lineage>
</organism>
<accession>A0ABZ1AKG9</accession>
<evidence type="ECO:0000256" key="1">
    <source>
        <dbReference type="SAM" id="Phobius"/>
    </source>
</evidence>
<name>A0ABZ1AKG9_AROEV</name>
<dbReference type="Proteomes" id="UP001626593">
    <property type="component" value="Chromosome"/>
</dbReference>
<sequence>MNRLVKRFLVAAVLVGTPFIVVNGLTVFGNGPWSTPGVELLAIPVLFGLFGVLAAPLAALFKSMRRGALGVLAVCAGLVVGGLVGIGVGGSLRSYAFERAAERAVPLVAAVQAFVAQNGAPPEQLALLTPGYLQSFPEGVPPLEIVVGEKARERYLGNPWALVAKVPGGLLNWDTFIYLPNQEYPAEGLDGRPQRLGAWAYLHE</sequence>
<gene>
    <name evidence="2" type="ORF">U5817_17190</name>
</gene>
<dbReference type="EMBL" id="CP141259">
    <property type="protein sequence ID" value="WRL44936.1"/>
    <property type="molecule type" value="Genomic_DNA"/>
</dbReference>
<evidence type="ECO:0000313" key="3">
    <source>
        <dbReference type="Proteomes" id="UP001626593"/>
    </source>
</evidence>
<feature type="transmembrane region" description="Helical" evidence="1">
    <location>
        <begin position="40"/>
        <end position="61"/>
    </location>
</feature>
<proteinExistence type="predicted"/>
<protein>
    <submittedName>
        <fullName evidence="2">Uncharacterized protein</fullName>
    </submittedName>
</protein>
<keyword evidence="1" id="KW-0472">Membrane</keyword>
<keyword evidence="1" id="KW-1133">Transmembrane helix</keyword>